<dbReference type="PANTHER" id="PTHR43756">
    <property type="entry name" value="CHOLINE MONOOXYGENASE, CHLOROPLASTIC"/>
    <property type="match status" value="1"/>
</dbReference>
<dbReference type="AlphaFoldDB" id="A0A2S7EVL5"/>
<name>A0A2S7EVL5_9XANT</name>
<gene>
    <name evidence="8" type="ORF">XhyaCFBP1156_12430</name>
</gene>
<evidence type="ECO:0000256" key="5">
    <source>
        <dbReference type="ARBA" id="ARBA00023004"/>
    </source>
</evidence>
<dbReference type="CDD" id="cd03469">
    <property type="entry name" value="Rieske_RO_Alpha_N"/>
    <property type="match status" value="1"/>
</dbReference>
<comment type="caution">
    <text evidence="8">The sequence shown here is derived from an EMBL/GenBank/DDBJ whole genome shotgun (WGS) entry which is preliminary data.</text>
</comment>
<dbReference type="GO" id="GO:0016491">
    <property type="term" value="F:oxidoreductase activity"/>
    <property type="evidence" value="ECO:0007669"/>
    <property type="project" value="UniProtKB-KW"/>
</dbReference>
<dbReference type="InterPro" id="IPR015879">
    <property type="entry name" value="Ring_hydroxy_dOase_asu_C_dom"/>
</dbReference>
<sequence length="379" mass="43685">MTRHALDAEHYISEHSLRLEQARLFGKLWNFVGFSSMVRERNQFFARQVAGVPVLVQRTDAGIRAFLNQCPHRQSAIQIERQGKRPLVCPYHAWSFGAEGELRGLPNSGLYQFSAEEKAGICLTQFRLEQIGQLLFVNFSDDPLPLQEQFSPEFLEDIRAASMHLDSQIIYSCHRVRYNWKLNMENVKDYNHVPFVHPKTFSPLMADAPKPSGNVERPADVPSEVQQLLQVPAHPALSELSFSVKGAITPQVNWFRDLCEAYGEDSAYYNWFIYPNVNFCSVRGDYFLLQQYDPVSAHETDYHLWVMTARRKSERTDFTALLSNLIRGERIVIAEDTVLLERMQAGFGAHSPRFMHGDYETQLVRQHLWYRANVLGELA</sequence>
<dbReference type="InterPro" id="IPR017941">
    <property type="entry name" value="Rieske_2Fe-2S"/>
</dbReference>
<dbReference type="SUPFAM" id="SSF50022">
    <property type="entry name" value="ISP domain"/>
    <property type="match status" value="1"/>
</dbReference>
<evidence type="ECO:0000256" key="2">
    <source>
        <dbReference type="ARBA" id="ARBA00022714"/>
    </source>
</evidence>
<dbReference type="OrthoDB" id="9769355at2"/>
<evidence type="ECO:0000313" key="9">
    <source>
        <dbReference type="Proteomes" id="UP000238261"/>
    </source>
</evidence>
<keyword evidence="5" id="KW-0408">Iron</keyword>
<dbReference type="SUPFAM" id="SSF55961">
    <property type="entry name" value="Bet v1-like"/>
    <property type="match status" value="1"/>
</dbReference>
<keyword evidence="4" id="KW-0560">Oxidoreductase</keyword>
<proteinExistence type="inferred from homology"/>
<dbReference type="EMBL" id="MDEG01000010">
    <property type="protein sequence ID" value="PPU97157.1"/>
    <property type="molecule type" value="Genomic_DNA"/>
</dbReference>
<evidence type="ECO:0000313" key="8">
    <source>
        <dbReference type="EMBL" id="PPU97157.1"/>
    </source>
</evidence>
<dbReference type="Proteomes" id="UP000238261">
    <property type="component" value="Unassembled WGS sequence"/>
</dbReference>
<keyword evidence="2" id="KW-0001">2Fe-2S</keyword>
<reference evidence="9" key="1">
    <citation type="submission" date="2016-08" db="EMBL/GenBank/DDBJ databases">
        <authorList>
            <person name="Merda D."/>
            <person name="Briand M."/>
            <person name="Taghouti G."/>
            <person name="Carrere S."/>
            <person name="Gouzy J."/>
            <person name="Portier P."/>
            <person name="Jacques M.-A."/>
            <person name="Fischer-Le Saux M."/>
        </authorList>
    </citation>
    <scope>NUCLEOTIDE SEQUENCE [LARGE SCALE GENOMIC DNA]</scope>
    <source>
        <strain evidence="9">CFBP1156</strain>
    </source>
</reference>
<dbReference type="Gene3D" id="3.90.380.10">
    <property type="entry name" value="Naphthalene 1,2-dioxygenase Alpha Subunit, Chain A, domain 1"/>
    <property type="match status" value="1"/>
</dbReference>
<dbReference type="Pfam" id="PF00355">
    <property type="entry name" value="Rieske"/>
    <property type="match status" value="1"/>
</dbReference>
<dbReference type="PANTHER" id="PTHR43756:SF1">
    <property type="entry name" value="3-PHENYLPROPIONATE_CINNAMIC ACID DIOXYGENASE SUBUNIT ALPHA"/>
    <property type="match status" value="1"/>
</dbReference>
<keyword evidence="9" id="KW-1185">Reference proteome</keyword>
<keyword evidence="6" id="KW-0411">Iron-sulfur</keyword>
<evidence type="ECO:0000259" key="7">
    <source>
        <dbReference type="PROSITE" id="PS51296"/>
    </source>
</evidence>
<dbReference type="CDD" id="cd00680">
    <property type="entry name" value="RHO_alpha_C"/>
    <property type="match status" value="1"/>
</dbReference>
<evidence type="ECO:0000256" key="1">
    <source>
        <dbReference type="ARBA" id="ARBA00008751"/>
    </source>
</evidence>
<evidence type="ECO:0000256" key="3">
    <source>
        <dbReference type="ARBA" id="ARBA00022723"/>
    </source>
</evidence>
<dbReference type="PRINTS" id="PR00090">
    <property type="entry name" value="RNGDIOXGNASE"/>
</dbReference>
<dbReference type="PROSITE" id="PS51296">
    <property type="entry name" value="RIESKE"/>
    <property type="match status" value="1"/>
</dbReference>
<dbReference type="Pfam" id="PF00848">
    <property type="entry name" value="Ring_hydroxyl_A"/>
    <property type="match status" value="1"/>
</dbReference>
<keyword evidence="3" id="KW-0479">Metal-binding</keyword>
<dbReference type="InterPro" id="IPR001663">
    <property type="entry name" value="Rng_hydr_dOase-A"/>
</dbReference>
<dbReference type="InterPro" id="IPR036922">
    <property type="entry name" value="Rieske_2Fe-2S_sf"/>
</dbReference>
<dbReference type="GO" id="GO:0051537">
    <property type="term" value="F:2 iron, 2 sulfur cluster binding"/>
    <property type="evidence" value="ECO:0007669"/>
    <property type="project" value="UniProtKB-KW"/>
</dbReference>
<comment type="similarity">
    <text evidence="1">Belongs to the bacterial ring-hydroxylating dioxygenase alpha subunit family.</text>
</comment>
<accession>A0A2S7EVL5</accession>
<dbReference type="Gene3D" id="2.102.10.10">
    <property type="entry name" value="Rieske [2Fe-2S] iron-sulphur domain"/>
    <property type="match status" value="1"/>
</dbReference>
<dbReference type="RefSeq" id="WP_104558571.1">
    <property type="nucleotide sequence ID" value="NZ_CP043476.1"/>
</dbReference>
<feature type="domain" description="Rieske" evidence="7">
    <location>
        <begin position="29"/>
        <end position="137"/>
    </location>
</feature>
<evidence type="ECO:0000256" key="6">
    <source>
        <dbReference type="ARBA" id="ARBA00023014"/>
    </source>
</evidence>
<protein>
    <submittedName>
        <fullName evidence="8">2Fe-2S ferredoxin</fullName>
    </submittedName>
</protein>
<evidence type="ECO:0000256" key="4">
    <source>
        <dbReference type="ARBA" id="ARBA00023002"/>
    </source>
</evidence>
<organism evidence="8 9">
    <name type="scientific">Xanthomonas hyacinthi</name>
    <dbReference type="NCBI Taxonomy" id="56455"/>
    <lineage>
        <taxon>Bacteria</taxon>
        <taxon>Pseudomonadati</taxon>
        <taxon>Pseudomonadota</taxon>
        <taxon>Gammaproteobacteria</taxon>
        <taxon>Lysobacterales</taxon>
        <taxon>Lysobacteraceae</taxon>
        <taxon>Xanthomonas</taxon>
    </lineage>
</organism>
<dbReference type="GO" id="GO:0005506">
    <property type="term" value="F:iron ion binding"/>
    <property type="evidence" value="ECO:0007669"/>
    <property type="project" value="InterPro"/>
</dbReference>